<evidence type="ECO:0008006" key="3">
    <source>
        <dbReference type="Google" id="ProtNLM"/>
    </source>
</evidence>
<reference evidence="1 2" key="1">
    <citation type="submission" date="2019-03" db="EMBL/GenBank/DDBJ databases">
        <title>Subsurface microbial communities from deep shales in Ohio and West Virginia, USA.</title>
        <authorList>
            <person name="Wrighton K."/>
        </authorList>
    </citation>
    <scope>NUCLEOTIDE SEQUENCE [LARGE SCALE GENOMIC DNA]</scope>
    <source>
        <strain evidence="1 2">DSMZ 11287</strain>
    </source>
</reference>
<name>A0A4R8GNM7_9FIRM</name>
<accession>A0A4R8GNM7</accession>
<dbReference type="Gene3D" id="3.40.630.30">
    <property type="match status" value="1"/>
</dbReference>
<evidence type="ECO:0000313" key="2">
    <source>
        <dbReference type="Proteomes" id="UP000295472"/>
    </source>
</evidence>
<evidence type="ECO:0000313" key="1">
    <source>
        <dbReference type="EMBL" id="TDX43643.1"/>
    </source>
</evidence>
<dbReference type="Proteomes" id="UP000295472">
    <property type="component" value="Unassembled WGS sequence"/>
</dbReference>
<sequence>MSNYLKVKKFSEIDINDPFFDSLKSDYAGFEDWFSRKAEKKAYILEDNGVQGFLYLKKENGVVDDVNPRIIADDILKIGTMKVNPHGTRLGERFIKKAFDHAVKFNSDIVYVTVFEKHQALVDLFLKYGFKKHGEKETVNGTELVLTKEFEDQGDILLNYPLVKSSNNNKFILSIYPKYHSRMFPDSLLENEKFDLLEDKTHTNSIHKVYICKMSDVRNIRSGDIIVIYRTTDRKFQAKWRSVVTSIAVVEEVKTGSDFVDLNDYLDYTSDYSIFNESELRSYYRDFDPLYVIKMTYNIALEKRLIRKKLIEELGMNGDDYWGVLRLTDQQFKDIVKEGQADESLIID</sequence>
<dbReference type="RefSeq" id="WP_134059185.1">
    <property type="nucleotide sequence ID" value="NZ_SOEF01000015.1"/>
</dbReference>
<protein>
    <recommendedName>
        <fullName evidence="3">Acetyltransferase (GNAT) family protein</fullName>
    </recommendedName>
</protein>
<dbReference type="SUPFAM" id="SSF55729">
    <property type="entry name" value="Acyl-CoA N-acyltransferases (Nat)"/>
    <property type="match status" value="1"/>
</dbReference>
<dbReference type="AlphaFoldDB" id="A0A4R8GNM7"/>
<proteinExistence type="predicted"/>
<gene>
    <name evidence="1" type="ORF">C7954_11524</name>
</gene>
<dbReference type="EMBL" id="SOEF01000015">
    <property type="protein sequence ID" value="TDX43643.1"/>
    <property type="molecule type" value="Genomic_DNA"/>
</dbReference>
<comment type="caution">
    <text evidence="1">The sequence shown here is derived from an EMBL/GenBank/DDBJ whole genome shotgun (WGS) entry which is preliminary data.</text>
</comment>
<dbReference type="InterPro" id="IPR016181">
    <property type="entry name" value="Acyl_CoA_acyltransferase"/>
</dbReference>
<organism evidence="1 2">
    <name type="scientific">Halanaerobium congolense</name>
    <dbReference type="NCBI Taxonomy" id="54121"/>
    <lineage>
        <taxon>Bacteria</taxon>
        <taxon>Bacillati</taxon>
        <taxon>Bacillota</taxon>
        <taxon>Clostridia</taxon>
        <taxon>Halanaerobiales</taxon>
        <taxon>Halanaerobiaceae</taxon>
        <taxon>Halanaerobium</taxon>
    </lineage>
</organism>
<dbReference type="GeneID" id="57012746"/>